<dbReference type="InterPro" id="IPR017937">
    <property type="entry name" value="Thioredoxin_CS"/>
</dbReference>
<dbReference type="InterPro" id="IPR036249">
    <property type="entry name" value="Thioredoxin-like_sf"/>
</dbReference>
<dbReference type="PATRIC" id="fig|1300342.3.peg.195"/>
<dbReference type="GO" id="GO:0005737">
    <property type="term" value="C:cytoplasm"/>
    <property type="evidence" value="ECO:0007669"/>
    <property type="project" value="TreeGrafter"/>
</dbReference>
<dbReference type="PROSITE" id="PS51352">
    <property type="entry name" value="THIOREDOXIN_2"/>
    <property type="match status" value="1"/>
</dbReference>
<dbReference type="CDD" id="cd02947">
    <property type="entry name" value="TRX_family"/>
    <property type="match status" value="1"/>
</dbReference>
<evidence type="ECO:0000256" key="4">
    <source>
        <dbReference type="ARBA" id="ARBA00023284"/>
    </source>
</evidence>
<name>A0A167G7V1_9GAMM</name>
<dbReference type="RefSeq" id="WP_067642883.1">
    <property type="nucleotide sequence ID" value="NZ_CP015249.1"/>
</dbReference>
<dbReference type="InterPro" id="IPR049299">
    <property type="entry name" value="Thio2_N"/>
</dbReference>
<sequence length="150" mass="16142">MSRTDPAPLQVACPHCHAVNRVPAQRLGDRPVCGRCRDTLFAGVPFALAAAHFDAHAVRADVPLVVDFWAPWCGPCRTMAPAYAQAATILEPQVHLAKIDTEAEPALGARFGIRSIPTLAVFLHGRELARQAGALPAQAIVQWVRQQLPG</sequence>
<reference evidence="6 7" key="1">
    <citation type="submission" date="2016-04" db="EMBL/GenBank/DDBJ databases">
        <title>Complete genome sequence of Dokdonella koreensis DS-123T.</title>
        <authorList>
            <person name="Kim J.F."/>
            <person name="Lee H."/>
            <person name="Kwak M.-J."/>
        </authorList>
    </citation>
    <scope>NUCLEOTIDE SEQUENCE [LARGE SCALE GENOMIC DNA]</scope>
    <source>
        <strain evidence="6 7">DS-123</strain>
    </source>
</reference>
<gene>
    <name evidence="6" type="ORF">I596_200</name>
</gene>
<organism evidence="6 7">
    <name type="scientific">Dokdonella koreensis DS-123</name>
    <dbReference type="NCBI Taxonomy" id="1300342"/>
    <lineage>
        <taxon>Bacteria</taxon>
        <taxon>Pseudomonadati</taxon>
        <taxon>Pseudomonadota</taxon>
        <taxon>Gammaproteobacteria</taxon>
        <taxon>Lysobacterales</taxon>
        <taxon>Rhodanobacteraceae</taxon>
        <taxon>Dokdonella</taxon>
    </lineage>
</organism>
<dbReference type="STRING" id="1300342.I596_200"/>
<dbReference type="EMBL" id="CP015249">
    <property type="protein sequence ID" value="ANB16239.1"/>
    <property type="molecule type" value="Genomic_DNA"/>
</dbReference>
<evidence type="ECO:0000256" key="1">
    <source>
        <dbReference type="ARBA" id="ARBA00022448"/>
    </source>
</evidence>
<evidence type="ECO:0000256" key="3">
    <source>
        <dbReference type="ARBA" id="ARBA00023157"/>
    </source>
</evidence>
<dbReference type="PROSITE" id="PS00194">
    <property type="entry name" value="THIOREDOXIN_1"/>
    <property type="match status" value="1"/>
</dbReference>
<dbReference type="NCBIfam" id="NF008229">
    <property type="entry name" value="PRK10996.1"/>
    <property type="match status" value="1"/>
</dbReference>
<keyword evidence="2" id="KW-0249">Electron transport</keyword>
<feature type="domain" description="Thioredoxin" evidence="5">
    <location>
        <begin position="44"/>
        <end position="149"/>
    </location>
</feature>
<dbReference type="InterPro" id="IPR013766">
    <property type="entry name" value="Thioredoxin_domain"/>
</dbReference>
<dbReference type="AlphaFoldDB" id="A0A167G7V1"/>
<evidence type="ECO:0000256" key="2">
    <source>
        <dbReference type="ARBA" id="ARBA00022982"/>
    </source>
</evidence>
<dbReference type="Pfam" id="PF00085">
    <property type="entry name" value="Thioredoxin"/>
    <property type="match status" value="1"/>
</dbReference>
<dbReference type="PRINTS" id="PR00421">
    <property type="entry name" value="THIOREDOXIN"/>
</dbReference>
<dbReference type="GO" id="GO:0015035">
    <property type="term" value="F:protein-disulfide reductase activity"/>
    <property type="evidence" value="ECO:0007669"/>
    <property type="project" value="TreeGrafter"/>
</dbReference>
<evidence type="ECO:0000313" key="7">
    <source>
        <dbReference type="Proteomes" id="UP000076830"/>
    </source>
</evidence>
<dbReference type="PANTHER" id="PTHR45663">
    <property type="entry name" value="GEO12009P1"/>
    <property type="match status" value="1"/>
</dbReference>
<dbReference type="SUPFAM" id="SSF52833">
    <property type="entry name" value="Thioredoxin-like"/>
    <property type="match status" value="1"/>
</dbReference>
<keyword evidence="3" id="KW-1015">Disulfide bond</keyword>
<keyword evidence="4" id="KW-0676">Redox-active center</keyword>
<dbReference type="Gene3D" id="2.30.30.380">
    <property type="entry name" value="Zn-finger domain of Sec23/24"/>
    <property type="match status" value="1"/>
</dbReference>
<dbReference type="KEGG" id="dko:I596_200"/>
<dbReference type="PANTHER" id="PTHR45663:SF11">
    <property type="entry name" value="GEO12009P1"/>
    <property type="match status" value="1"/>
</dbReference>
<keyword evidence="7" id="KW-1185">Reference proteome</keyword>
<proteinExistence type="predicted"/>
<evidence type="ECO:0000313" key="6">
    <source>
        <dbReference type="EMBL" id="ANB16239.1"/>
    </source>
</evidence>
<dbReference type="OrthoDB" id="9790390at2"/>
<keyword evidence="1" id="KW-0813">Transport</keyword>
<dbReference type="Gene3D" id="3.40.30.10">
    <property type="entry name" value="Glutaredoxin"/>
    <property type="match status" value="1"/>
</dbReference>
<dbReference type="Proteomes" id="UP000076830">
    <property type="component" value="Chromosome"/>
</dbReference>
<protein>
    <submittedName>
        <fullName evidence="6">Thioredoxin</fullName>
    </submittedName>
</protein>
<dbReference type="Pfam" id="PF21352">
    <property type="entry name" value="Zn_ribbon_Thio2"/>
    <property type="match status" value="1"/>
</dbReference>
<evidence type="ECO:0000259" key="5">
    <source>
        <dbReference type="PROSITE" id="PS51352"/>
    </source>
</evidence>
<accession>A0A167G7V1</accession>